<dbReference type="EMBL" id="GG663735">
    <property type="protein sequence ID" value="EEH60744.1"/>
    <property type="molecule type" value="Genomic_DNA"/>
</dbReference>
<name>C1MHH1_MICPC</name>
<dbReference type="Proteomes" id="UP000001876">
    <property type="component" value="Unassembled WGS sequence"/>
</dbReference>
<dbReference type="GeneID" id="9680676"/>
<reference evidence="1 2" key="1">
    <citation type="journal article" date="2009" name="Science">
        <title>Green evolution and dynamic adaptations revealed by genomes of the marine picoeukaryotes Micromonas.</title>
        <authorList>
            <person name="Worden A.Z."/>
            <person name="Lee J.H."/>
            <person name="Mock T."/>
            <person name="Rouze P."/>
            <person name="Simmons M.P."/>
            <person name="Aerts A.L."/>
            <person name="Allen A.E."/>
            <person name="Cuvelier M.L."/>
            <person name="Derelle E."/>
            <person name="Everett M.V."/>
            <person name="Foulon E."/>
            <person name="Grimwood J."/>
            <person name="Gundlach H."/>
            <person name="Henrissat B."/>
            <person name="Napoli C."/>
            <person name="McDonald S.M."/>
            <person name="Parker M.S."/>
            <person name="Rombauts S."/>
            <person name="Salamov A."/>
            <person name="Von Dassow P."/>
            <person name="Badger J.H."/>
            <person name="Coutinho P.M."/>
            <person name="Demir E."/>
            <person name="Dubchak I."/>
            <person name="Gentemann C."/>
            <person name="Eikrem W."/>
            <person name="Gready J.E."/>
            <person name="John U."/>
            <person name="Lanier W."/>
            <person name="Lindquist E.A."/>
            <person name="Lucas S."/>
            <person name="Mayer K.F."/>
            <person name="Moreau H."/>
            <person name="Not F."/>
            <person name="Otillar R."/>
            <person name="Panaud O."/>
            <person name="Pangilinan J."/>
            <person name="Paulsen I."/>
            <person name="Piegu B."/>
            <person name="Poliakov A."/>
            <person name="Robbens S."/>
            <person name="Schmutz J."/>
            <person name="Toulza E."/>
            <person name="Wyss T."/>
            <person name="Zelensky A."/>
            <person name="Zhou K."/>
            <person name="Armbrust E.V."/>
            <person name="Bhattacharya D."/>
            <person name="Goodenough U.W."/>
            <person name="Van de Peer Y."/>
            <person name="Grigoriev I.V."/>
        </authorList>
    </citation>
    <scope>NUCLEOTIDE SEQUENCE [LARGE SCALE GENOMIC DNA]</scope>
    <source>
        <strain evidence="1 2">CCMP1545</strain>
    </source>
</reference>
<evidence type="ECO:0000313" key="2">
    <source>
        <dbReference type="Proteomes" id="UP000001876"/>
    </source>
</evidence>
<dbReference type="RefSeq" id="XP_003055492.1">
    <property type="nucleotide sequence ID" value="XM_003055446.1"/>
</dbReference>
<sequence>MHRISSQIFAGAQCNVVRVHVHTYCTRQTYTKRWEKGRHVAHLYGPNRKEYLALIEEFMRPSRMSCGLEFYLGEFSDVVFT</sequence>
<evidence type="ECO:0000313" key="1">
    <source>
        <dbReference type="EMBL" id="EEH60744.1"/>
    </source>
</evidence>
<keyword evidence="2" id="KW-1185">Reference proteome</keyword>
<organism evidence="2">
    <name type="scientific">Micromonas pusilla (strain CCMP1545)</name>
    <name type="common">Picoplanktonic green alga</name>
    <dbReference type="NCBI Taxonomy" id="564608"/>
    <lineage>
        <taxon>Eukaryota</taxon>
        <taxon>Viridiplantae</taxon>
        <taxon>Chlorophyta</taxon>
        <taxon>Mamiellophyceae</taxon>
        <taxon>Mamiellales</taxon>
        <taxon>Mamiellaceae</taxon>
        <taxon>Micromonas</taxon>
    </lineage>
</organism>
<proteinExistence type="predicted"/>
<accession>C1MHH1</accession>
<dbReference type="KEGG" id="mpp:MICPUCDRAFT_50195"/>
<gene>
    <name evidence="1" type="ORF">MICPUCDRAFT_50195</name>
</gene>
<protein>
    <submittedName>
        <fullName evidence="1">Predicted protein</fullName>
    </submittedName>
</protein>
<dbReference type="AlphaFoldDB" id="C1MHH1"/>